<evidence type="ECO:0000256" key="5">
    <source>
        <dbReference type="ARBA" id="ARBA00023242"/>
    </source>
</evidence>
<comment type="subcellular location">
    <subcellularLocation>
        <location evidence="1">Nucleus</location>
    </subcellularLocation>
</comment>
<dbReference type="SUPFAM" id="SSF47459">
    <property type="entry name" value="HLH, helix-loop-helix DNA-binding domain"/>
    <property type="match status" value="1"/>
</dbReference>
<dbReference type="PROSITE" id="PS50888">
    <property type="entry name" value="BHLH"/>
    <property type="match status" value="1"/>
</dbReference>
<dbReference type="PhylomeDB" id="A0A0D2UR02"/>
<evidence type="ECO:0000256" key="1">
    <source>
        <dbReference type="ARBA" id="ARBA00004123"/>
    </source>
</evidence>
<feature type="domain" description="BHLH" evidence="7">
    <location>
        <begin position="87"/>
        <end position="142"/>
    </location>
</feature>
<dbReference type="InParanoid" id="A0A0D2UR02"/>
<dbReference type="RefSeq" id="XP_004343168.1">
    <property type="nucleotide sequence ID" value="XM_004343118.2"/>
</dbReference>
<feature type="compositionally biased region" description="Low complexity" evidence="6">
    <location>
        <begin position="58"/>
        <end position="74"/>
    </location>
</feature>
<protein>
    <recommendedName>
        <fullName evidence="7">BHLH domain-containing protein</fullName>
    </recommendedName>
</protein>
<sequence>MSGLAGSDEVLRERVAMMMDRSSSSTNLSAASSTFSSMDSMAVSDDDDDPDENDDRGGTTMMSSSSSSSSNGNGTKPGNGTGNGAAAARIQQAAAEQRRRNSINSGFDELQRLVPVLQPKFQGHRFSKATVLAKTAAHVSTIIRQSTAYSEEVNLLRQEAMALAIVNARYQMAIHAQQSASAQATDAMQLCEADTSFQRYEPALPHGNVTSSIPAPIGWLPGQPQLSAPAPQVLVSTALGSVSPSSVQQISVTSTPLPTPDEAQAHLVKFQLFRHIIENLFATFSPAVSLNSYDAMSASILAWVEEHCHPDRLRDVSLAAFCTVAGDYFVGPPST</sequence>
<dbReference type="OrthoDB" id="5778525at2759"/>
<reference evidence="9" key="1">
    <citation type="submission" date="2011-02" db="EMBL/GenBank/DDBJ databases">
        <title>The Genome Sequence of Capsaspora owczarzaki ATCC 30864.</title>
        <authorList>
            <person name="Russ C."/>
            <person name="Cuomo C."/>
            <person name="Burger G."/>
            <person name="Gray M.W."/>
            <person name="Holland P.W.H."/>
            <person name="King N."/>
            <person name="Lang F.B.F."/>
            <person name="Roger A.J."/>
            <person name="Ruiz-Trillo I."/>
            <person name="Young S.K."/>
            <person name="Zeng Q."/>
            <person name="Gargeya S."/>
            <person name="Alvarado L."/>
            <person name="Berlin A."/>
            <person name="Chapman S.B."/>
            <person name="Chen Z."/>
            <person name="Freedman E."/>
            <person name="Gellesch M."/>
            <person name="Goldberg J."/>
            <person name="Griggs A."/>
            <person name="Gujja S."/>
            <person name="Heilman E."/>
            <person name="Heiman D."/>
            <person name="Howarth C."/>
            <person name="Mehta T."/>
            <person name="Neiman D."/>
            <person name="Pearson M."/>
            <person name="Roberts A."/>
            <person name="Saif S."/>
            <person name="Shea T."/>
            <person name="Shenoy N."/>
            <person name="Sisk P."/>
            <person name="Stolte C."/>
            <person name="Sykes S."/>
            <person name="White J."/>
            <person name="Yandava C."/>
            <person name="Haas B."/>
            <person name="Nusbaum C."/>
            <person name="Birren B."/>
        </authorList>
    </citation>
    <scope>NUCLEOTIDE SEQUENCE</scope>
    <source>
        <strain evidence="9">ATCC 30864</strain>
    </source>
</reference>
<evidence type="ECO:0000259" key="7">
    <source>
        <dbReference type="PROSITE" id="PS50888"/>
    </source>
</evidence>
<dbReference type="PANTHER" id="PTHR15741">
    <property type="entry name" value="BASIC HELIX-LOOP-HELIX ZIP TRANSCRIPTION FACTOR"/>
    <property type="match status" value="1"/>
</dbReference>
<dbReference type="Proteomes" id="UP000008743">
    <property type="component" value="Unassembled WGS sequence"/>
</dbReference>
<dbReference type="STRING" id="595528.A0A0D2UR02"/>
<dbReference type="GO" id="GO:0046983">
    <property type="term" value="F:protein dimerization activity"/>
    <property type="evidence" value="ECO:0007669"/>
    <property type="project" value="InterPro"/>
</dbReference>
<gene>
    <name evidence="8" type="ORF">CAOG_007309</name>
</gene>
<dbReference type="InterPro" id="IPR052207">
    <property type="entry name" value="Max-like/E-box_TFs"/>
</dbReference>
<dbReference type="EMBL" id="KE346374">
    <property type="protein sequence ID" value="KJE97451.1"/>
    <property type="molecule type" value="Genomic_DNA"/>
</dbReference>
<dbReference type="GO" id="GO:0000981">
    <property type="term" value="F:DNA-binding transcription factor activity, RNA polymerase II-specific"/>
    <property type="evidence" value="ECO:0007669"/>
    <property type="project" value="TreeGrafter"/>
</dbReference>
<dbReference type="Gene3D" id="4.10.280.10">
    <property type="entry name" value="Helix-loop-helix DNA-binding domain"/>
    <property type="match status" value="1"/>
</dbReference>
<accession>A0A0D2UR02</accession>
<dbReference type="GO" id="GO:0000978">
    <property type="term" value="F:RNA polymerase II cis-regulatory region sequence-specific DNA binding"/>
    <property type="evidence" value="ECO:0007669"/>
    <property type="project" value="TreeGrafter"/>
</dbReference>
<dbReference type="InterPro" id="IPR011598">
    <property type="entry name" value="bHLH_dom"/>
</dbReference>
<feature type="compositionally biased region" description="Acidic residues" evidence="6">
    <location>
        <begin position="44"/>
        <end position="54"/>
    </location>
</feature>
<evidence type="ECO:0000313" key="8">
    <source>
        <dbReference type="EMBL" id="KJE97451.1"/>
    </source>
</evidence>
<dbReference type="eggNOG" id="KOG1319">
    <property type="taxonomic scope" value="Eukaryota"/>
</dbReference>
<keyword evidence="5" id="KW-0539">Nucleus</keyword>
<evidence type="ECO:0000256" key="6">
    <source>
        <dbReference type="SAM" id="MobiDB-lite"/>
    </source>
</evidence>
<dbReference type="InterPro" id="IPR036638">
    <property type="entry name" value="HLH_DNA-bd_sf"/>
</dbReference>
<keyword evidence="4" id="KW-0804">Transcription</keyword>
<dbReference type="CDD" id="cd11405">
    <property type="entry name" value="bHLHzip_MLXIP_like"/>
    <property type="match status" value="1"/>
</dbReference>
<proteinExistence type="predicted"/>
<keyword evidence="3" id="KW-0238">DNA-binding</keyword>
<dbReference type="SMART" id="SM00353">
    <property type="entry name" value="HLH"/>
    <property type="match status" value="1"/>
</dbReference>
<dbReference type="PANTHER" id="PTHR15741:SF25">
    <property type="entry name" value="MAX-LIKE PROTEIN X"/>
    <property type="match status" value="1"/>
</dbReference>
<evidence type="ECO:0000256" key="2">
    <source>
        <dbReference type="ARBA" id="ARBA00023015"/>
    </source>
</evidence>
<name>A0A0D2UR02_CAPO3</name>
<evidence type="ECO:0000256" key="4">
    <source>
        <dbReference type="ARBA" id="ARBA00023163"/>
    </source>
</evidence>
<dbReference type="GO" id="GO:0005634">
    <property type="term" value="C:nucleus"/>
    <property type="evidence" value="ECO:0007669"/>
    <property type="project" value="UniProtKB-SubCell"/>
</dbReference>
<feature type="region of interest" description="Disordered" evidence="6">
    <location>
        <begin position="15"/>
        <end position="100"/>
    </location>
</feature>
<feature type="compositionally biased region" description="Low complexity" evidence="6">
    <location>
        <begin position="84"/>
        <end position="95"/>
    </location>
</feature>
<keyword evidence="2" id="KW-0805">Transcription regulation</keyword>
<evidence type="ECO:0000256" key="3">
    <source>
        <dbReference type="ARBA" id="ARBA00023125"/>
    </source>
</evidence>
<keyword evidence="9" id="KW-1185">Reference proteome</keyword>
<evidence type="ECO:0000313" key="9">
    <source>
        <dbReference type="Proteomes" id="UP000008743"/>
    </source>
</evidence>
<dbReference type="AlphaFoldDB" id="A0A0D2UR02"/>
<organism evidence="8 9">
    <name type="scientific">Capsaspora owczarzaki (strain ATCC 30864)</name>
    <dbReference type="NCBI Taxonomy" id="595528"/>
    <lineage>
        <taxon>Eukaryota</taxon>
        <taxon>Filasterea</taxon>
        <taxon>Capsaspora</taxon>
    </lineage>
</organism>
<feature type="compositionally biased region" description="Low complexity" evidence="6">
    <location>
        <begin position="22"/>
        <end position="43"/>
    </location>
</feature>
<dbReference type="Pfam" id="PF00010">
    <property type="entry name" value="HLH"/>
    <property type="match status" value="1"/>
</dbReference>